<evidence type="ECO:0000256" key="2">
    <source>
        <dbReference type="ARBA" id="ARBA00022603"/>
    </source>
</evidence>
<evidence type="ECO:0000259" key="5">
    <source>
        <dbReference type="Pfam" id="PF13847"/>
    </source>
</evidence>
<feature type="domain" description="Methyltransferase" evidence="5">
    <location>
        <begin position="41"/>
        <end position="161"/>
    </location>
</feature>
<keyword evidence="2" id="KW-0489">Methyltransferase</keyword>
<name>A0A382Q0B6_9ZZZZ</name>
<dbReference type="GO" id="GO:0008168">
    <property type="term" value="F:methyltransferase activity"/>
    <property type="evidence" value="ECO:0007669"/>
    <property type="project" value="UniProtKB-KW"/>
</dbReference>
<dbReference type="CDD" id="cd02440">
    <property type="entry name" value="AdoMet_MTases"/>
    <property type="match status" value="1"/>
</dbReference>
<dbReference type="AlphaFoldDB" id="A0A382Q0B6"/>
<dbReference type="GO" id="GO:0032259">
    <property type="term" value="P:methylation"/>
    <property type="evidence" value="ECO:0007669"/>
    <property type="project" value="UniProtKB-KW"/>
</dbReference>
<dbReference type="Pfam" id="PF13847">
    <property type="entry name" value="Methyltransf_31"/>
    <property type="match status" value="1"/>
</dbReference>
<comment type="pathway">
    <text evidence="1">Lipid metabolism.</text>
</comment>
<dbReference type="Gene3D" id="3.40.50.150">
    <property type="entry name" value="Vaccinia Virus protein VP39"/>
    <property type="match status" value="1"/>
</dbReference>
<evidence type="ECO:0000256" key="4">
    <source>
        <dbReference type="ARBA" id="ARBA00025707"/>
    </source>
</evidence>
<dbReference type="PANTHER" id="PTHR44307:SF2">
    <property type="entry name" value="PHOSPHOETHANOLAMINE METHYLTRANSFERASE ISOFORM X1"/>
    <property type="match status" value="1"/>
</dbReference>
<dbReference type="PANTHER" id="PTHR44307">
    <property type="entry name" value="PHOSPHOETHANOLAMINE METHYLTRANSFERASE"/>
    <property type="match status" value="1"/>
</dbReference>
<gene>
    <name evidence="6" type="ORF">METZ01_LOCUS331401</name>
</gene>
<reference evidence="6" key="1">
    <citation type="submission" date="2018-05" db="EMBL/GenBank/DDBJ databases">
        <authorList>
            <person name="Lanie J.A."/>
            <person name="Ng W.-L."/>
            <person name="Kazmierczak K.M."/>
            <person name="Andrzejewski T.M."/>
            <person name="Davidsen T.M."/>
            <person name="Wayne K.J."/>
            <person name="Tettelin H."/>
            <person name="Glass J.I."/>
            <person name="Rusch D."/>
            <person name="Podicherti R."/>
            <person name="Tsui H.-C.T."/>
            <person name="Winkler M.E."/>
        </authorList>
    </citation>
    <scope>NUCLEOTIDE SEQUENCE</scope>
</reference>
<organism evidence="6">
    <name type="scientific">marine metagenome</name>
    <dbReference type="NCBI Taxonomy" id="408172"/>
    <lineage>
        <taxon>unclassified sequences</taxon>
        <taxon>metagenomes</taxon>
        <taxon>ecological metagenomes</taxon>
    </lineage>
</organism>
<evidence type="ECO:0000313" key="6">
    <source>
        <dbReference type="EMBL" id="SVC78547.1"/>
    </source>
</evidence>
<dbReference type="InterPro" id="IPR029063">
    <property type="entry name" value="SAM-dependent_MTases_sf"/>
</dbReference>
<evidence type="ECO:0000256" key="1">
    <source>
        <dbReference type="ARBA" id="ARBA00005189"/>
    </source>
</evidence>
<feature type="non-terminal residue" evidence="6">
    <location>
        <position position="250"/>
    </location>
</feature>
<keyword evidence="3" id="KW-0808">Transferase</keyword>
<comment type="pathway">
    <text evidence="4">Phospholipid metabolism.</text>
</comment>
<sequence length="250" mass="28252">MDHQDEYYDNMITMLELIWGEGYMAPGGSGNVEKMLNGIETAGKRILDIGCGLGGPAFEMAKTFGADVVGIDLEAPLIKRATEAATKMGLQDRCKFITVKAGALDFPSQSFDIVVSSGAITQVKDKTNIFGECYRVLKPGGYFTCYDWTKSEEPLSEDMFYWFKMEGLTYALETLEEYKAHLKKLGYIDVIIKDASNWYHNQVRSEYELIKGSLYPVMVERLGQKDADHFVENWRAMLVVCEKGEMRQGY</sequence>
<proteinExistence type="predicted"/>
<dbReference type="EMBL" id="UINC01110799">
    <property type="protein sequence ID" value="SVC78547.1"/>
    <property type="molecule type" value="Genomic_DNA"/>
</dbReference>
<dbReference type="SUPFAM" id="SSF53335">
    <property type="entry name" value="S-adenosyl-L-methionine-dependent methyltransferases"/>
    <property type="match status" value="1"/>
</dbReference>
<evidence type="ECO:0000256" key="3">
    <source>
        <dbReference type="ARBA" id="ARBA00022679"/>
    </source>
</evidence>
<dbReference type="InterPro" id="IPR025714">
    <property type="entry name" value="Methyltranfer_dom"/>
</dbReference>
<protein>
    <recommendedName>
        <fullName evidence="5">Methyltransferase domain-containing protein</fullName>
    </recommendedName>
</protein>
<accession>A0A382Q0B6</accession>